<comment type="caution">
    <text evidence="1">The sequence shown here is derived from an EMBL/GenBank/DDBJ whole genome shotgun (WGS) entry which is preliminary data.</text>
</comment>
<accession>A0AAV7KQ35</accession>
<gene>
    <name evidence="1" type="ORF">NDU88_001345</name>
</gene>
<protein>
    <submittedName>
        <fullName evidence="1">Uncharacterized protein</fullName>
    </submittedName>
</protein>
<sequence length="111" mass="11611">MVSNGHRRARPGPGCVPRGALRGTLNSVHVAVVRPEAGGDFCMSKVTVPLPGKQKKSSKVAPCVADPKSVASLMMEDIDTLIEEVKTLLVVAADGKSAKEGGWRASDNLCT</sequence>
<name>A0AAV7KQ35_PLEWA</name>
<dbReference type="EMBL" id="JANPWB010000016">
    <property type="protein sequence ID" value="KAJ1081162.1"/>
    <property type="molecule type" value="Genomic_DNA"/>
</dbReference>
<dbReference type="Proteomes" id="UP001066276">
    <property type="component" value="Chromosome 12"/>
</dbReference>
<evidence type="ECO:0000313" key="1">
    <source>
        <dbReference type="EMBL" id="KAJ1081162.1"/>
    </source>
</evidence>
<organism evidence="1 2">
    <name type="scientific">Pleurodeles waltl</name>
    <name type="common">Iberian ribbed newt</name>
    <dbReference type="NCBI Taxonomy" id="8319"/>
    <lineage>
        <taxon>Eukaryota</taxon>
        <taxon>Metazoa</taxon>
        <taxon>Chordata</taxon>
        <taxon>Craniata</taxon>
        <taxon>Vertebrata</taxon>
        <taxon>Euteleostomi</taxon>
        <taxon>Amphibia</taxon>
        <taxon>Batrachia</taxon>
        <taxon>Caudata</taxon>
        <taxon>Salamandroidea</taxon>
        <taxon>Salamandridae</taxon>
        <taxon>Pleurodelinae</taxon>
        <taxon>Pleurodeles</taxon>
    </lineage>
</organism>
<evidence type="ECO:0000313" key="2">
    <source>
        <dbReference type="Proteomes" id="UP001066276"/>
    </source>
</evidence>
<reference evidence="1" key="1">
    <citation type="journal article" date="2022" name="bioRxiv">
        <title>Sequencing and chromosome-scale assembly of the giantPleurodeles waltlgenome.</title>
        <authorList>
            <person name="Brown T."/>
            <person name="Elewa A."/>
            <person name="Iarovenko S."/>
            <person name="Subramanian E."/>
            <person name="Araus A.J."/>
            <person name="Petzold A."/>
            <person name="Susuki M."/>
            <person name="Suzuki K.-i.T."/>
            <person name="Hayashi T."/>
            <person name="Toyoda A."/>
            <person name="Oliveira C."/>
            <person name="Osipova E."/>
            <person name="Leigh N.D."/>
            <person name="Simon A."/>
            <person name="Yun M.H."/>
        </authorList>
    </citation>
    <scope>NUCLEOTIDE SEQUENCE</scope>
    <source>
        <strain evidence="1">20211129_DDA</strain>
        <tissue evidence="1">Liver</tissue>
    </source>
</reference>
<proteinExistence type="predicted"/>
<keyword evidence="2" id="KW-1185">Reference proteome</keyword>
<dbReference type="AlphaFoldDB" id="A0AAV7KQ35"/>